<name>A0A8X6FYT9_TRICU</name>
<keyword evidence="1" id="KW-0732">Signal</keyword>
<sequence>MKFFVLALVILGALVELNDAAADAAGCQQIQCRAPCRIVRNPPNCPTCQCNAPNGICRIYCPSTCSLVNSDCPDCCPYECDVVIELNGVNADASACQNIQCKDPCKIVKNPGNCPVCQCKGPTGNCQFICPTSCKLLDTNDPNCPYSCSCLSK</sequence>
<evidence type="ECO:0000313" key="3">
    <source>
        <dbReference type="Proteomes" id="UP000887116"/>
    </source>
</evidence>
<organism evidence="2 3">
    <name type="scientific">Trichonephila clavata</name>
    <name type="common">Joro spider</name>
    <name type="synonym">Nephila clavata</name>
    <dbReference type="NCBI Taxonomy" id="2740835"/>
    <lineage>
        <taxon>Eukaryota</taxon>
        <taxon>Metazoa</taxon>
        <taxon>Ecdysozoa</taxon>
        <taxon>Arthropoda</taxon>
        <taxon>Chelicerata</taxon>
        <taxon>Arachnida</taxon>
        <taxon>Araneae</taxon>
        <taxon>Araneomorphae</taxon>
        <taxon>Entelegynae</taxon>
        <taxon>Araneoidea</taxon>
        <taxon>Nephilidae</taxon>
        <taxon>Trichonephila</taxon>
    </lineage>
</organism>
<feature type="chain" id="PRO_5036447321" description="Antistasin-like domain-containing protein" evidence="1">
    <location>
        <begin position="21"/>
        <end position="153"/>
    </location>
</feature>
<feature type="signal peptide" evidence="1">
    <location>
        <begin position="1"/>
        <end position="20"/>
    </location>
</feature>
<protein>
    <recommendedName>
        <fullName evidence="4">Antistasin-like domain-containing protein</fullName>
    </recommendedName>
</protein>
<accession>A0A8X6FYT9</accession>
<keyword evidence="3" id="KW-1185">Reference proteome</keyword>
<gene>
    <name evidence="2" type="primary">NCL1_20010</name>
    <name evidence="2" type="ORF">TNCT_64932</name>
</gene>
<reference evidence="2" key="1">
    <citation type="submission" date="2020-07" db="EMBL/GenBank/DDBJ databases">
        <title>Multicomponent nature underlies the extraordinary mechanical properties of spider dragline silk.</title>
        <authorList>
            <person name="Kono N."/>
            <person name="Nakamura H."/>
            <person name="Mori M."/>
            <person name="Yoshida Y."/>
            <person name="Ohtoshi R."/>
            <person name="Malay A.D."/>
            <person name="Moran D.A.P."/>
            <person name="Tomita M."/>
            <person name="Numata K."/>
            <person name="Arakawa K."/>
        </authorList>
    </citation>
    <scope>NUCLEOTIDE SEQUENCE</scope>
</reference>
<dbReference type="Proteomes" id="UP000887116">
    <property type="component" value="Unassembled WGS sequence"/>
</dbReference>
<comment type="caution">
    <text evidence="2">The sequence shown here is derived from an EMBL/GenBank/DDBJ whole genome shotgun (WGS) entry which is preliminary data.</text>
</comment>
<evidence type="ECO:0008006" key="4">
    <source>
        <dbReference type="Google" id="ProtNLM"/>
    </source>
</evidence>
<dbReference type="AlphaFoldDB" id="A0A8X6FYT9"/>
<dbReference type="EMBL" id="BMAO01020848">
    <property type="protein sequence ID" value="GFQ70288.1"/>
    <property type="molecule type" value="Genomic_DNA"/>
</dbReference>
<proteinExistence type="predicted"/>
<evidence type="ECO:0000313" key="2">
    <source>
        <dbReference type="EMBL" id="GFQ70288.1"/>
    </source>
</evidence>
<evidence type="ECO:0000256" key="1">
    <source>
        <dbReference type="SAM" id="SignalP"/>
    </source>
</evidence>